<dbReference type="GO" id="GO:0045892">
    <property type="term" value="P:negative regulation of DNA-templated transcription"/>
    <property type="evidence" value="ECO:0007669"/>
    <property type="project" value="TreeGrafter"/>
</dbReference>
<dbReference type="GO" id="GO:0003700">
    <property type="term" value="F:DNA-binding transcription factor activity"/>
    <property type="evidence" value="ECO:0007669"/>
    <property type="project" value="InterPro"/>
</dbReference>
<protein>
    <submittedName>
        <fullName evidence="5">GntR family transcriptional regulator</fullName>
    </submittedName>
</protein>
<dbReference type="InterPro" id="IPR028978">
    <property type="entry name" value="Chorismate_lyase_/UTRA_dom_sf"/>
</dbReference>
<dbReference type="Gene3D" id="3.40.1410.10">
    <property type="entry name" value="Chorismate lyase-like"/>
    <property type="match status" value="1"/>
</dbReference>
<sequence length="245" mass="26870">MAEVTQALPPYRRIAALIRGRIDRGELRPGDRIPSVREIERDHGVTTATATRVAAVLRAEGYVESIPGVGTIVSPPRQQTTGPDRLSMLRAGGDGFRSGETTEVVFSDLVPAPDFIASILGAREGEDVVQRQRIYRDDQGVVTLSTSWLPGELAESAPELLSTDPLPKMTFGLVEERTGRRAVRRKDVVAIRLVPEDIAETLNVDAGTYTLTMTNCYWDQHGDVTEYAIDYLGVGRELSAEYDIS</sequence>
<dbReference type="InterPro" id="IPR036388">
    <property type="entry name" value="WH-like_DNA-bd_sf"/>
</dbReference>
<dbReference type="InterPro" id="IPR000524">
    <property type="entry name" value="Tscrpt_reg_HTH_GntR"/>
</dbReference>
<keyword evidence="3" id="KW-0804">Transcription</keyword>
<dbReference type="SUPFAM" id="SSF64288">
    <property type="entry name" value="Chorismate lyase-like"/>
    <property type="match status" value="1"/>
</dbReference>
<dbReference type="InterPro" id="IPR036390">
    <property type="entry name" value="WH_DNA-bd_sf"/>
</dbReference>
<evidence type="ECO:0000256" key="1">
    <source>
        <dbReference type="ARBA" id="ARBA00023015"/>
    </source>
</evidence>
<proteinExistence type="predicted"/>
<dbReference type="EMBL" id="CP108222">
    <property type="protein sequence ID" value="WTT18739.1"/>
    <property type="molecule type" value="Genomic_DNA"/>
</dbReference>
<feature type="domain" description="HTH gntR-type" evidence="4">
    <location>
        <begin position="8"/>
        <end position="76"/>
    </location>
</feature>
<dbReference type="PANTHER" id="PTHR44846">
    <property type="entry name" value="MANNOSYL-D-GLYCERATE TRANSPORT/METABOLISM SYSTEM REPRESSOR MNGR-RELATED"/>
    <property type="match status" value="1"/>
</dbReference>
<evidence type="ECO:0000256" key="3">
    <source>
        <dbReference type="ARBA" id="ARBA00023163"/>
    </source>
</evidence>
<keyword evidence="1" id="KW-0805">Transcription regulation</keyword>
<dbReference type="SMART" id="SM00345">
    <property type="entry name" value="HTH_GNTR"/>
    <property type="match status" value="1"/>
</dbReference>
<evidence type="ECO:0000259" key="4">
    <source>
        <dbReference type="PROSITE" id="PS50949"/>
    </source>
</evidence>
<dbReference type="SUPFAM" id="SSF46785">
    <property type="entry name" value="Winged helix' DNA-binding domain"/>
    <property type="match status" value="1"/>
</dbReference>
<evidence type="ECO:0000313" key="5">
    <source>
        <dbReference type="EMBL" id="WTT18739.1"/>
    </source>
</evidence>
<reference evidence="5" key="1">
    <citation type="submission" date="2022-10" db="EMBL/GenBank/DDBJ databases">
        <title>The complete genomes of actinobacterial strains from the NBC collection.</title>
        <authorList>
            <person name="Joergensen T.S."/>
            <person name="Alvarez Arevalo M."/>
            <person name="Sterndorff E.B."/>
            <person name="Faurdal D."/>
            <person name="Vuksanovic O."/>
            <person name="Mourched A.-S."/>
            <person name="Charusanti P."/>
            <person name="Shaw S."/>
            <person name="Blin K."/>
            <person name="Weber T."/>
        </authorList>
    </citation>
    <scope>NUCLEOTIDE SEQUENCE</scope>
    <source>
        <strain evidence="5">NBC_00093</strain>
    </source>
</reference>
<dbReference type="SMART" id="SM00866">
    <property type="entry name" value="UTRA"/>
    <property type="match status" value="1"/>
</dbReference>
<dbReference type="PROSITE" id="PS50949">
    <property type="entry name" value="HTH_GNTR"/>
    <property type="match status" value="1"/>
</dbReference>
<dbReference type="Gene3D" id="1.10.10.10">
    <property type="entry name" value="Winged helix-like DNA-binding domain superfamily/Winged helix DNA-binding domain"/>
    <property type="match status" value="1"/>
</dbReference>
<gene>
    <name evidence="5" type="ORF">OHA22_26035</name>
</gene>
<dbReference type="PANTHER" id="PTHR44846:SF17">
    <property type="entry name" value="GNTR-FAMILY TRANSCRIPTIONAL REGULATOR"/>
    <property type="match status" value="1"/>
</dbReference>
<dbReference type="GO" id="GO:0003677">
    <property type="term" value="F:DNA binding"/>
    <property type="evidence" value="ECO:0007669"/>
    <property type="project" value="UniProtKB-KW"/>
</dbReference>
<accession>A0AAU2A299</accession>
<name>A0AAU2A299_9ACTN</name>
<keyword evidence="2" id="KW-0238">DNA-binding</keyword>
<dbReference type="InterPro" id="IPR011663">
    <property type="entry name" value="UTRA"/>
</dbReference>
<dbReference type="Pfam" id="PF00392">
    <property type="entry name" value="GntR"/>
    <property type="match status" value="1"/>
</dbReference>
<organism evidence="5">
    <name type="scientific">Streptomyces sp. NBC_00093</name>
    <dbReference type="NCBI Taxonomy" id="2975649"/>
    <lineage>
        <taxon>Bacteria</taxon>
        <taxon>Bacillati</taxon>
        <taxon>Actinomycetota</taxon>
        <taxon>Actinomycetes</taxon>
        <taxon>Kitasatosporales</taxon>
        <taxon>Streptomycetaceae</taxon>
        <taxon>Streptomyces</taxon>
    </lineage>
</organism>
<dbReference type="AlphaFoldDB" id="A0AAU2A299"/>
<evidence type="ECO:0000256" key="2">
    <source>
        <dbReference type="ARBA" id="ARBA00023125"/>
    </source>
</evidence>
<dbReference type="InterPro" id="IPR050679">
    <property type="entry name" value="Bact_HTH_transcr_reg"/>
</dbReference>
<dbReference type="Pfam" id="PF07702">
    <property type="entry name" value="UTRA"/>
    <property type="match status" value="1"/>
</dbReference>
<dbReference type="CDD" id="cd07377">
    <property type="entry name" value="WHTH_GntR"/>
    <property type="match status" value="1"/>
</dbReference>